<reference evidence="3" key="1">
    <citation type="journal article" date="2019" name="Int. J. Syst. Evol. Microbiol.">
        <title>The Global Catalogue of Microorganisms (GCM) 10K type strain sequencing project: providing services to taxonomists for standard genome sequencing and annotation.</title>
        <authorList>
            <consortium name="The Broad Institute Genomics Platform"/>
            <consortium name="The Broad Institute Genome Sequencing Center for Infectious Disease"/>
            <person name="Wu L."/>
            <person name="Ma J."/>
        </authorList>
    </citation>
    <scope>NUCLEOTIDE SEQUENCE [LARGE SCALE GENOMIC DNA]</scope>
    <source>
        <strain evidence="3">CCUG 54522</strain>
    </source>
</reference>
<comment type="caution">
    <text evidence="2">The sequence shown here is derived from an EMBL/GenBank/DDBJ whole genome shotgun (WGS) entry which is preliminary data.</text>
</comment>
<sequence>MITDASNFQPLLPPRLVPATSETRIDGPGTRFRAGQLVNEPIEDRLAAVLQLAARKR</sequence>
<organism evidence="2 3">
    <name type="scientific">Nocardioides hankookensis</name>
    <dbReference type="NCBI Taxonomy" id="443157"/>
    <lineage>
        <taxon>Bacteria</taxon>
        <taxon>Bacillati</taxon>
        <taxon>Actinomycetota</taxon>
        <taxon>Actinomycetes</taxon>
        <taxon>Propionibacteriales</taxon>
        <taxon>Nocardioidaceae</taxon>
        <taxon>Nocardioides</taxon>
    </lineage>
</organism>
<dbReference type="EMBL" id="JBHSRJ010000005">
    <property type="protein sequence ID" value="MFC6044328.1"/>
    <property type="molecule type" value="Genomic_DNA"/>
</dbReference>
<accession>A0ABW1LMJ5</accession>
<proteinExistence type="predicted"/>
<keyword evidence="3" id="KW-1185">Reference proteome</keyword>
<gene>
    <name evidence="2" type="ORF">ACFPYL_14660</name>
</gene>
<name>A0ABW1LMJ5_9ACTN</name>
<dbReference type="RefSeq" id="WP_379155583.1">
    <property type="nucleotide sequence ID" value="NZ_JBHSRJ010000005.1"/>
</dbReference>
<evidence type="ECO:0000313" key="2">
    <source>
        <dbReference type="EMBL" id="MFC6044328.1"/>
    </source>
</evidence>
<evidence type="ECO:0000313" key="3">
    <source>
        <dbReference type="Proteomes" id="UP001596135"/>
    </source>
</evidence>
<feature type="region of interest" description="Disordered" evidence="1">
    <location>
        <begin position="1"/>
        <end position="30"/>
    </location>
</feature>
<protein>
    <submittedName>
        <fullName evidence="2">Uncharacterized protein</fullName>
    </submittedName>
</protein>
<evidence type="ECO:0000256" key="1">
    <source>
        <dbReference type="SAM" id="MobiDB-lite"/>
    </source>
</evidence>
<dbReference type="Proteomes" id="UP001596135">
    <property type="component" value="Unassembled WGS sequence"/>
</dbReference>